<dbReference type="Proteomes" id="UP000275571">
    <property type="component" value="Chromosome"/>
</dbReference>
<dbReference type="EMBL" id="CP028884">
    <property type="protein sequence ID" value="AYE36024.1"/>
    <property type="molecule type" value="Genomic_DNA"/>
</dbReference>
<evidence type="ECO:0000313" key="2">
    <source>
        <dbReference type="EMBL" id="AYE36024.1"/>
    </source>
</evidence>
<dbReference type="SUPFAM" id="SSF48452">
    <property type="entry name" value="TPR-like"/>
    <property type="match status" value="1"/>
</dbReference>
<keyword evidence="1" id="KW-0472">Membrane</keyword>
<evidence type="ECO:0000256" key="1">
    <source>
        <dbReference type="SAM" id="Phobius"/>
    </source>
</evidence>
<dbReference type="Gene3D" id="1.25.40.10">
    <property type="entry name" value="Tetratricopeptide repeat domain"/>
    <property type="match status" value="1"/>
</dbReference>
<evidence type="ECO:0000313" key="3">
    <source>
        <dbReference type="Proteomes" id="UP000275571"/>
    </source>
</evidence>
<name>A0A386PJL9_9SPIR</name>
<accession>A0A386PJL9</accession>
<dbReference type="InterPro" id="IPR011990">
    <property type="entry name" value="TPR-like_helical_dom_sf"/>
</dbReference>
<gene>
    <name evidence="2" type="ORF">DB313_00650</name>
</gene>
<keyword evidence="1" id="KW-0812">Transmembrane</keyword>
<evidence type="ECO:0008006" key="4">
    <source>
        <dbReference type="Google" id="ProtNLM"/>
    </source>
</evidence>
<dbReference type="AlphaFoldDB" id="A0A386PJL9"/>
<keyword evidence="1" id="KW-1133">Transmembrane helix</keyword>
<keyword evidence="3" id="KW-1185">Reference proteome</keyword>
<protein>
    <recommendedName>
        <fullName evidence="4">Tetratricopeptide repeat-like domain-containing protein</fullName>
    </recommendedName>
</protein>
<feature type="transmembrane region" description="Helical" evidence="1">
    <location>
        <begin position="7"/>
        <end position="26"/>
    </location>
</feature>
<proteinExistence type="predicted"/>
<sequence length="202" mass="23483">MRMFKGRVFIGILAVIVFVGIIAVFYSSMDVDYVKTGGEIVEKLESDLNLYLREKNSEGKNKIELRIEESINKVTDVAYEFLPRFYLARSTYFQSKNLYKEALDDLDIVLKSKWIEREIAYINKAVIYEKMGQIEDALLVYDGIIKQTKFEFIKVKALLGKALIVEGRDKNMAIDIYDQISKFSYENNLYVNIAKNKLLQLK</sequence>
<organism evidence="2 3">
    <name type="scientific">Borrelia turcica IST7</name>
    <dbReference type="NCBI Taxonomy" id="1104446"/>
    <lineage>
        <taxon>Bacteria</taxon>
        <taxon>Pseudomonadati</taxon>
        <taxon>Spirochaetota</taxon>
        <taxon>Spirochaetia</taxon>
        <taxon>Spirochaetales</taxon>
        <taxon>Borreliaceae</taxon>
        <taxon>Borrelia</taxon>
    </lineage>
</organism>
<dbReference type="OrthoDB" id="350540at2"/>
<reference evidence="2 3" key="1">
    <citation type="journal article" date="2018" name="Infect. Genet. Evol.">
        <title>Genome-wide analysis of Borrelia turcica and 'Candidatus Borrelia tachyglossi' shows relapsing fever-like genomes with unique genomic links to Lyme disease Borrelia.</title>
        <authorList>
            <person name="Gofton A.W."/>
            <person name="Margos G."/>
            <person name="Fingerle V."/>
            <person name="Hepner S."/>
            <person name="Loh S.M."/>
            <person name="Ryan U."/>
            <person name="Irwin P."/>
            <person name="Oskam C.L."/>
        </authorList>
    </citation>
    <scope>NUCLEOTIDE SEQUENCE [LARGE SCALE GENOMIC DNA]</scope>
    <source>
        <strain evidence="2 3">IST7</strain>
    </source>
</reference>
<dbReference type="KEGG" id="btur:DB313_00650"/>